<comment type="caution">
    <text evidence="2">The sequence shown here is derived from an EMBL/GenBank/DDBJ whole genome shotgun (WGS) entry which is preliminary data.</text>
</comment>
<feature type="transmembrane region" description="Helical" evidence="1">
    <location>
        <begin position="436"/>
        <end position="456"/>
    </location>
</feature>
<proteinExistence type="predicted"/>
<feature type="transmembrane region" description="Helical" evidence="1">
    <location>
        <begin position="292"/>
        <end position="312"/>
    </location>
</feature>
<dbReference type="EMBL" id="LCNM01000003">
    <property type="protein sequence ID" value="KKU56770.1"/>
    <property type="molecule type" value="Genomic_DNA"/>
</dbReference>
<feature type="transmembrane region" description="Helical" evidence="1">
    <location>
        <begin position="349"/>
        <end position="365"/>
    </location>
</feature>
<reference evidence="2 3" key="1">
    <citation type="journal article" date="2015" name="Nature">
        <title>rRNA introns, odd ribosomes, and small enigmatic genomes across a large radiation of phyla.</title>
        <authorList>
            <person name="Brown C.T."/>
            <person name="Hug L.A."/>
            <person name="Thomas B.C."/>
            <person name="Sharon I."/>
            <person name="Castelle C.J."/>
            <person name="Singh A."/>
            <person name="Wilkins M.J."/>
            <person name="Williams K.H."/>
            <person name="Banfield J.F."/>
        </authorList>
    </citation>
    <scope>NUCLEOTIDE SEQUENCE [LARGE SCALE GENOMIC DNA]</scope>
</reference>
<keyword evidence="1" id="KW-0472">Membrane</keyword>
<accession>A0A0G1UGD0</accession>
<feature type="transmembrane region" description="Helical" evidence="1">
    <location>
        <begin position="115"/>
        <end position="135"/>
    </location>
</feature>
<feature type="transmembrane region" description="Helical" evidence="1">
    <location>
        <begin position="319"/>
        <end position="337"/>
    </location>
</feature>
<feature type="transmembrane region" description="Helical" evidence="1">
    <location>
        <begin position="222"/>
        <end position="242"/>
    </location>
</feature>
<dbReference type="Proteomes" id="UP000034607">
    <property type="component" value="Unassembled WGS sequence"/>
</dbReference>
<evidence type="ECO:0000313" key="2">
    <source>
        <dbReference type="EMBL" id="KKU56770.1"/>
    </source>
</evidence>
<dbReference type="AlphaFoldDB" id="A0A0G1UGD0"/>
<keyword evidence="1" id="KW-0812">Transmembrane</keyword>
<gene>
    <name evidence="2" type="ORF">UX78_C0003G0046</name>
</gene>
<feature type="transmembrane region" description="Helical" evidence="1">
    <location>
        <begin position="407"/>
        <end position="424"/>
    </location>
</feature>
<feature type="transmembrane region" description="Helical" evidence="1">
    <location>
        <begin position="377"/>
        <end position="395"/>
    </location>
</feature>
<name>A0A0G1UGD0_9BACT</name>
<evidence type="ECO:0000256" key="1">
    <source>
        <dbReference type="SAM" id="Phobius"/>
    </source>
</evidence>
<keyword evidence="1" id="KW-1133">Transmembrane helix</keyword>
<evidence type="ECO:0000313" key="3">
    <source>
        <dbReference type="Proteomes" id="UP000034607"/>
    </source>
</evidence>
<feature type="transmembrane region" description="Helical" evidence="1">
    <location>
        <begin position="142"/>
        <end position="167"/>
    </location>
</feature>
<organism evidence="2 3">
    <name type="scientific">Candidatus Amesbacteria bacterium GW2011_GWA2_47_11</name>
    <dbReference type="NCBI Taxonomy" id="1618357"/>
    <lineage>
        <taxon>Bacteria</taxon>
        <taxon>Candidatus Amesiibacteriota</taxon>
    </lineage>
</organism>
<feature type="transmembrane region" description="Helical" evidence="1">
    <location>
        <begin position="187"/>
        <end position="215"/>
    </location>
</feature>
<sequence>MKFTHKNLLIILFLFLHLNGFTGNPMAFSSIAQSLALKSGNLEVDQYAGNSNDLAYKNSHFYTGVRPSFSLFFLPATIVVTQISKLPLVSKAISSLDSLFISNPKLPPPLDPGKFIVINFLTIAFTTLSMVVLLVKFLPSRLLLPVLLLFLFTPLLNLTSSFYVQTLTTVGLTFLGAALISSLPERLILLSVFFLSIGDYTSLPLAGVVFLVWLVQKKYSGLKFIFTVSALLIIFIGFDAWFNFRVFGSPLATPYQFRHTNAYIHTQGFLGLEPVNFWPGLKYRLLSPQEGLVFYNPEIIVLSVIAVTLLVSQRFPNKTRWLALIIICWFWFISASFVDKVSGIPGDRYLLPLLPLVFLFTASRLRPVLDRIYQKTYFYQVFLAAATLRLFWNWHVAAVKGDITTSVWGYITRLFAVPPVFIFAKYLQTSLPNPTLVSIFGWVIAVYALISLVRILDGFVKSEI</sequence>
<protein>
    <submittedName>
        <fullName evidence="2">Uncharacterized protein</fullName>
    </submittedName>
</protein>